<dbReference type="InterPro" id="IPR019410">
    <property type="entry name" value="Methyltransf_16"/>
</dbReference>
<sequence>MDHETADLSMPQAPEEELGLSAAALAALAEFALDNGILAEADADSSIRQQVQSHFEALEPEKEELFTFEYGHVRLTMEGWRRDLGQTLSSTGLTVWSGAEDLAAYLWRHRAVLFPEKSQKVVVELGAGLGLPGILCGAIMALASDSGTVICTDGDDNSLEKLRRNVEINGELLGAVQTEVLRLRWGQDLRVLDEALERLHGEDGRAVDLIIAADVIYQEEAVEPLFATVQQIMRTSGRSGSTGDVGDIGCVFILSFTRRGVSYGRVIDAAEAVGLEYRIVCECASNMGISSSPESVWEAEQSMEKGLDVIVGSSPCDCCCTEPLYVFWLPGEMRGEERRAEESRGDEMS</sequence>
<reference evidence="1" key="1">
    <citation type="submission" date="2021-01" db="EMBL/GenBank/DDBJ databases">
        <authorList>
            <person name="Corre E."/>
            <person name="Pelletier E."/>
            <person name="Niang G."/>
            <person name="Scheremetjew M."/>
            <person name="Finn R."/>
            <person name="Kale V."/>
            <person name="Holt S."/>
            <person name="Cochrane G."/>
            <person name="Meng A."/>
            <person name="Brown T."/>
            <person name="Cohen L."/>
        </authorList>
    </citation>
    <scope>NUCLEOTIDE SEQUENCE</scope>
    <source>
        <strain evidence="1">CCMP2078</strain>
    </source>
</reference>
<dbReference type="EMBL" id="HBEA01012851">
    <property type="protein sequence ID" value="CAD8260277.1"/>
    <property type="molecule type" value="Transcribed_RNA"/>
</dbReference>
<dbReference type="InterPro" id="IPR029063">
    <property type="entry name" value="SAM-dependent_MTases_sf"/>
</dbReference>
<dbReference type="SUPFAM" id="SSF53335">
    <property type="entry name" value="S-adenosyl-L-methionine-dependent methyltransferases"/>
    <property type="match status" value="1"/>
</dbReference>
<dbReference type="Gene3D" id="3.40.50.150">
    <property type="entry name" value="Vaccinia Virus protein VP39"/>
    <property type="match status" value="1"/>
</dbReference>
<protein>
    <recommendedName>
        <fullName evidence="2">Calmodulin-lysine N-methyltransferase</fullName>
    </recommendedName>
</protein>
<name>A0A7R9UBL8_9STRA</name>
<dbReference type="AlphaFoldDB" id="A0A7R9UBL8"/>
<evidence type="ECO:0008006" key="2">
    <source>
        <dbReference type="Google" id="ProtNLM"/>
    </source>
</evidence>
<dbReference type="PANTHER" id="PTHR14614">
    <property type="entry name" value="HEPATOCELLULAR CARCINOMA-ASSOCIATED ANTIGEN"/>
    <property type="match status" value="1"/>
</dbReference>
<evidence type="ECO:0000313" key="1">
    <source>
        <dbReference type="EMBL" id="CAD8260277.1"/>
    </source>
</evidence>
<dbReference type="Pfam" id="PF10294">
    <property type="entry name" value="Methyltransf_16"/>
    <property type="match status" value="1"/>
</dbReference>
<gene>
    <name evidence="1" type="ORF">PPYR1160_LOCUS9779</name>
</gene>
<proteinExistence type="predicted"/>
<organism evidence="1">
    <name type="scientific">Pinguiococcus pyrenoidosus</name>
    <dbReference type="NCBI Taxonomy" id="172671"/>
    <lineage>
        <taxon>Eukaryota</taxon>
        <taxon>Sar</taxon>
        <taxon>Stramenopiles</taxon>
        <taxon>Ochrophyta</taxon>
        <taxon>Pinguiophyceae</taxon>
        <taxon>Pinguiochrysidales</taxon>
        <taxon>Pinguiochrysidaceae</taxon>
        <taxon>Pinguiococcus</taxon>
    </lineage>
</organism>
<accession>A0A7R9UBL8</accession>